<feature type="region of interest" description="Disordered" evidence="3">
    <location>
        <begin position="1"/>
        <end position="35"/>
    </location>
</feature>
<keyword evidence="1" id="KW-0479">Metal-binding</keyword>
<dbReference type="GO" id="GO:0003723">
    <property type="term" value="F:RNA binding"/>
    <property type="evidence" value="ECO:0007669"/>
    <property type="project" value="UniProtKB-UniRule"/>
</dbReference>
<dbReference type="Gene3D" id="4.10.60.10">
    <property type="entry name" value="Zinc finger, CCHC-type"/>
    <property type="match status" value="1"/>
</dbReference>
<dbReference type="EMBL" id="CAJNOQ010010390">
    <property type="protein sequence ID" value="CAF1250514.1"/>
    <property type="molecule type" value="Genomic_DNA"/>
</dbReference>
<feature type="compositionally biased region" description="Basic and acidic residues" evidence="3">
    <location>
        <begin position="13"/>
        <end position="23"/>
    </location>
</feature>
<feature type="compositionally biased region" description="Polar residues" evidence="3">
    <location>
        <begin position="1"/>
        <end position="11"/>
    </location>
</feature>
<keyword evidence="1" id="KW-0862">Zinc</keyword>
<dbReference type="Proteomes" id="UP000663829">
    <property type="component" value="Unassembled WGS sequence"/>
</dbReference>
<evidence type="ECO:0000256" key="3">
    <source>
        <dbReference type="SAM" id="MobiDB-lite"/>
    </source>
</evidence>
<dbReference type="EMBL" id="CAJOBA010046850">
    <property type="protein sequence ID" value="CAF4194304.1"/>
    <property type="molecule type" value="Genomic_DNA"/>
</dbReference>
<dbReference type="PANTHER" id="PTHR48038:SF1">
    <property type="entry name" value="RIBONUCLEOPROTEIN RB97D"/>
    <property type="match status" value="1"/>
</dbReference>
<evidence type="ECO:0000313" key="9">
    <source>
        <dbReference type="EMBL" id="CAF4194304.1"/>
    </source>
</evidence>
<evidence type="ECO:0000256" key="1">
    <source>
        <dbReference type="PROSITE-ProRule" id="PRU00047"/>
    </source>
</evidence>
<dbReference type="Gene3D" id="3.30.70.330">
    <property type="match status" value="1"/>
</dbReference>
<name>A0A815A064_9BILA</name>
<accession>A0A815A064</accession>
<dbReference type="Pfam" id="PF00076">
    <property type="entry name" value="RRM_1"/>
    <property type="match status" value="1"/>
</dbReference>
<evidence type="ECO:0000313" key="8">
    <source>
        <dbReference type="EMBL" id="CAF4019457.1"/>
    </source>
</evidence>
<dbReference type="InterPro" id="IPR001878">
    <property type="entry name" value="Znf_CCHC"/>
</dbReference>
<feature type="compositionally biased region" description="Basic and acidic residues" evidence="3">
    <location>
        <begin position="195"/>
        <end position="208"/>
    </location>
</feature>
<proteinExistence type="predicted"/>
<dbReference type="Pfam" id="PF00098">
    <property type="entry name" value="zf-CCHC"/>
    <property type="match status" value="1"/>
</dbReference>
<dbReference type="OrthoDB" id="5970at2759"/>
<keyword evidence="1" id="KW-0863">Zinc-finger</keyword>
<evidence type="ECO:0000256" key="2">
    <source>
        <dbReference type="PROSITE-ProRule" id="PRU00176"/>
    </source>
</evidence>
<feature type="compositionally biased region" description="Polar residues" evidence="3">
    <location>
        <begin position="184"/>
        <end position="194"/>
    </location>
</feature>
<evidence type="ECO:0000313" key="10">
    <source>
        <dbReference type="Proteomes" id="UP000663829"/>
    </source>
</evidence>
<evidence type="ECO:0000259" key="5">
    <source>
        <dbReference type="PROSITE" id="PS50158"/>
    </source>
</evidence>
<dbReference type="SMART" id="SM00360">
    <property type="entry name" value="RRM"/>
    <property type="match status" value="1"/>
</dbReference>
<dbReference type="PROSITE" id="PS50102">
    <property type="entry name" value="RRM"/>
    <property type="match status" value="1"/>
</dbReference>
<feature type="domain" description="CCHC-type" evidence="5">
    <location>
        <begin position="126"/>
        <end position="140"/>
    </location>
</feature>
<feature type="domain" description="RRM" evidence="4">
    <location>
        <begin position="40"/>
        <end position="112"/>
    </location>
</feature>
<dbReference type="Proteomes" id="UP000682733">
    <property type="component" value="Unassembled WGS sequence"/>
</dbReference>
<protein>
    <submittedName>
        <fullName evidence="6">Uncharacterized protein</fullName>
    </submittedName>
</protein>
<dbReference type="PANTHER" id="PTHR48038">
    <property type="entry name" value="RIBONUCLEOPROTEIN RB97D"/>
    <property type="match status" value="1"/>
</dbReference>
<feature type="region of interest" description="Disordered" evidence="3">
    <location>
        <begin position="136"/>
        <end position="225"/>
    </location>
</feature>
<dbReference type="InterPro" id="IPR035979">
    <property type="entry name" value="RBD_domain_sf"/>
</dbReference>
<feature type="compositionally biased region" description="Basic and acidic residues" evidence="3">
    <location>
        <begin position="152"/>
        <end position="165"/>
    </location>
</feature>
<dbReference type="EMBL" id="CAJNOK010025154">
    <property type="protein sequence ID" value="CAF1386459.1"/>
    <property type="molecule type" value="Genomic_DNA"/>
</dbReference>
<dbReference type="GO" id="GO:0008270">
    <property type="term" value="F:zinc ion binding"/>
    <property type="evidence" value="ECO:0007669"/>
    <property type="project" value="UniProtKB-KW"/>
</dbReference>
<dbReference type="PROSITE" id="PS50158">
    <property type="entry name" value="ZF_CCHC"/>
    <property type="match status" value="1"/>
</dbReference>
<evidence type="ECO:0000313" key="7">
    <source>
        <dbReference type="EMBL" id="CAF1386459.1"/>
    </source>
</evidence>
<organism evidence="6 10">
    <name type="scientific">Didymodactylos carnosus</name>
    <dbReference type="NCBI Taxonomy" id="1234261"/>
    <lineage>
        <taxon>Eukaryota</taxon>
        <taxon>Metazoa</taxon>
        <taxon>Spiralia</taxon>
        <taxon>Gnathifera</taxon>
        <taxon>Rotifera</taxon>
        <taxon>Eurotatoria</taxon>
        <taxon>Bdelloidea</taxon>
        <taxon>Philodinida</taxon>
        <taxon>Philodinidae</taxon>
        <taxon>Didymodactylos</taxon>
    </lineage>
</organism>
<dbReference type="InterPro" id="IPR012677">
    <property type="entry name" value="Nucleotide-bd_a/b_plait_sf"/>
</dbReference>
<comment type="caution">
    <text evidence="6">The sequence shown here is derived from an EMBL/GenBank/DDBJ whole genome shotgun (WGS) entry which is preliminary data.</text>
</comment>
<keyword evidence="2" id="KW-0694">RNA-binding</keyword>
<gene>
    <name evidence="6" type="ORF">GPM918_LOCUS26110</name>
    <name evidence="7" type="ORF">OVA965_LOCUS32357</name>
    <name evidence="8" type="ORF">SRO942_LOCUS26200</name>
    <name evidence="9" type="ORF">TMI583_LOCUS33210</name>
</gene>
<dbReference type="Proteomes" id="UP000677228">
    <property type="component" value="Unassembled WGS sequence"/>
</dbReference>
<dbReference type="Proteomes" id="UP000681722">
    <property type="component" value="Unassembled WGS sequence"/>
</dbReference>
<dbReference type="InterPro" id="IPR000504">
    <property type="entry name" value="RRM_dom"/>
</dbReference>
<reference evidence="6" key="1">
    <citation type="submission" date="2021-02" db="EMBL/GenBank/DDBJ databases">
        <authorList>
            <person name="Nowell W R."/>
        </authorList>
    </citation>
    <scope>NUCLEOTIDE SEQUENCE</scope>
</reference>
<evidence type="ECO:0000259" key="4">
    <source>
        <dbReference type="PROSITE" id="PS50102"/>
    </source>
</evidence>
<dbReference type="SUPFAM" id="SSF54928">
    <property type="entry name" value="RNA-binding domain, RBD"/>
    <property type="match status" value="1"/>
</dbReference>
<dbReference type="EMBL" id="CAJOBC010014356">
    <property type="protein sequence ID" value="CAF4019457.1"/>
    <property type="molecule type" value="Genomic_DNA"/>
</dbReference>
<dbReference type="SMART" id="SM00343">
    <property type="entry name" value="ZnF_C2HC"/>
    <property type="match status" value="1"/>
</dbReference>
<keyword evidence="10" id="KW-1185">Reference proteome</keyword>
<sequence>MPRSRSPTLRSHSPPDYDSRDYRGGGSGYDNGHNNRDDQFRIHIAELSKSCRQKEIEKTFESFGPILEVWHAQASCFAFVVYKYKEDAQKAVDAMDGRSFNGTRVRVTWARPRIRNRPRRYDPSMRCYKCGQRGHFSRDCDGVSHSRISSSRRKDDDRGGRDDRRQHNRSSRSRSPIQQRRSTHQSSGNGQRRYSSVERPRNAHDSSRRYNNNNRSSETTELNSRIFESFKEEKIDANLKD</sequence>
<dbReference type="AlphaFoldDB" id="A0A815A064"/>
<evidence type="ECO:0000313" key="6">
    <source>
        <dbReference type="EMBL" id="CAF1250514.1"/>
    </source>
</evidence>